<dbReference type="EMBL" id="JARTOI010000001">
    <property type="protein sequence ID" value="MDK5169008.1"/>
    <property type="molecule type" value="Genomic_DNA"/>
</dbReference>
<proteinExistence type="predicted"/>
<gene>
    <name evidence="1" type="ORF">P9921_00695</name>
</gene>
<protein>
    <submittedName>
        <fullName evidence="1">Uncharacterized protein</fullName>
    </submittedName>
</protein>
<evidence type="ECO:0000313" key="2">
    <source>
        <dbReference type="Proteomes" id="UP001174748"/>
    </source>
</evidence>
<evidence type="ECO:0000313" key="1">
    <source>
        <dbReference type="EMBL" id="MDK5169008.1"/>
    </source>
</evidence>
<accession>A0ABT7G6E8</accession>
<sequence length="114" mass="13065">MESKHELNNAMQRVMNDMTLNDPAIKPIAFIEVAKMLARIGQEQVEPELIDATNSMLSLSKGKGNFFVEHHVKPINLVAHFINKFGKADVKFIDNTKEQLFYFFLNSFTNKPTH</sequence>
<dbReference type="RefSeq" id="WP_285097893.1">
    <property type="nucleotide sequence ID" value="NZ_JARTOI010000001.1"/>
</dbReference>
<comment type="caution">
    <text evidence="1">The sequence shown here is derived from an EMBL/GenBank/DDBJ whole genome shotgun (WGS) entry which is preliminary data.</text>
</comment>
<name>A0ABT7G6E8_9GAMM</name>
<dbReference type="Proteomes" id="UP001174748">
    <property type="component" value="Unassembled WGS sequence"/>
</dbReference>
<organism evidence="1 2">
    <name type="scientific">Serratia nevei</name>
    <dbReference type="NCBI Taxonomy" id="2703794"/>
    <lineage>
        <taxon>Bacteria</taxon>
        <taxon>Pseudomonadati</taxon>
        <taxon>Pseudomonadota</taxon>
        <taxon>Gammaproteobacteria</taxon>
        <taxon>Enterobacterales</taxon>
        <taxon>Yersiniaceae</taxon>
        <taxon>Serratia</taxon>
    </lineage>
</organism>
<keyword evidence="2" id="KW-1185">Reference proteome</keyword>
<reference evidence="1" key="1">
    <citation type="submission" date="2023-01" db="EMBL/GenBank/DDBJ databases">
        <title>Genomic dissection of endemic carbapenem resistance: metallo-beta-lactamase gene dissemination through clonal, plasmid and integron transfer pathways.</title>
        <authorList>
            <person name="Macesic N."/>
        </authorList>
    </citation>
    <scope>NUCLEOTIDE SEQUENCE</scope>
    <source>
        <strain evidence="1">CPO382</strain>
    </source>
</reference>